<name>A0A3E5DZT4_9BACT</name>
<evidence type="ECO:0000256" key="2">
    <source>
        <dbReference type="ARBA" id="ARBA00009865"/>
    </source>
</evidence>
<feature type="domain" description="Extracellular endo-alpha-(1-&gt;5)-L-arabinanase C-terminal" evidence="10">
    <location>
        <begin position="457"/>
        <end position="561"/>
    </location>
</feature>
<feature type="signal peptide" evidence="9">
    <location>
        <begin position="1"/>
        <end position="24"/>
    </location>
</feature>
<feature type="region of interest" description="Disordered" evidence="8">
    <location>
        <begin position="23"/>
        <end position="54"/>
    </location>
</feature>
<dbReference type="PROSITE" id="PS51257">
    <property type="entry name" value="PROKAR_LIPOPROTEIN"/>
    <property type="match status" value="1"/>
</dbReference>
<dbReference type="PANTHER" id="PTHR43301">
    <property type="entry name" value="ARABINAN ENDO-1,5-ALPHA-L-ARABINOSIDASE"/>
    <property type="match status" value="1"/>
</dbReference>
<proteinExistence type="inferred from homology"/>
<evidence type="ECO:0000256" key="3">
    <source>
        <dbReference type="ARBA" id="ARBA00022801"/>
    </source>
</evidence>
<accession>A0A3E5DZT4</accession>
<dbReference type="Pfam" id="PF04616">
    <property type="entry name" value="Glyco_hydro_43"/>
    <property type="match status" value="1"/>
</dbReference>
<reference evidence="12 13" key="1">
    <citation type="submission" date="2018-08" db="EMBL/GenBank/DDBJ databases">
        <title>A genome reference for cultivated species of the human gut microbiota.</title>
        <authorList>
            <person name="Zou Y."/>
            <person name="Xue W."/>
            <person name="Luo G."/>
        </authorList>
    </citation>
    <scope>NUCLEOTIDE SEQUENCE [LARGE SCALE GENOMIC DNA]</scope>
    <source>
        <strain evidence="12 13">AF24-12</strain>
    </source>
</reference>
<dbReference type="EMBL" id="JANDWN010000004">
    <property type="protein sequence ID" value="MCP9598789.1"/>
    <property type="molecule type" value="Genomic_DNA"/>
</dbReference>
<dbReference type="GO" id="GO:0004553">
    <property type="term" value="F:hydrolase activity, hydrolyzing O-glycosyl compounds"/>
    <property type="evidence" value="ECO:0007669"/>
    <property type="project" value="InterPro"/>
</dbReference>
<evidence type="ECO:0000256" key="6">
    <source>
        <dbReference type="PIRSR" id="PIRSR606710-2"/>
    </source>
</evidence>
<dbReference type="InterPro" id="IPR050727">
    <property type="entry name" value="GH43_arabinanases"/>
</dbReference>
<dbReference type="InterPro" id="IPR023296">
    <property type="entry name" value="Glyco_hydro_beta-prop_sf"/>
</dbReference>
<dbReference type="RefSeq" id="WP_117587263.1">
    <property type="nucleotide sequence ID" value="NZ_JANDWK010000004.1"/>
</dbReference>
<evidence type="ECO:0000256" key="7">
    <source>
        <dbReference type="RuleBase" id="RU361187"/>
    </source>
</evidence>
<dbReference type="InterPro" id="IPR006710">
    <property type="entry name" value="Glyco_hydro_43"/>
</dbReference>
<dbReference type="PANTHER" id="PTHR43301:SF3">
    <property type="entry name" value="ARABINAN ENDO-1,5-ALPHA-L-ARABINOSIDASE A-RELATED"/>
    <property type="match status" value="1"/>
</dbReference>
<feature type="active site" description="Proton acceptor" evidence="5">
    <location>
        <position position="85"/>
    </location>
</feature>
<dbReference type="SUPFAM" id="SSF75005">
    <property type="entry name" value="Arabinanase/levansucrase/invertase"/>
    <property type="match status" value="1"/>
</dbReference>
<keyword evidence="4 7" id="KW-0326">Glycosidase</keyword>
<dbReference type="Gene3D" id="2.115.10.20">
    <property type="entry name" value="Glycosyl hydrolase domain, family 43"/>
    <property type="match status" value="1"/>
</dbReference>
<dbReference type="GO" id="GO:0005975">
    <property type="term" value="P:carbohydrate metabolic process"/>
    <property type="evidence" value="ECO:0007669"/>
    <property type="project" value="InterPro"/>
</dbReference>
<feature type="chain" id="PRO_5043182822" evidence="9">
    <location>
        <begin position="25"/>
        <end position="564"/>
    </location>
</feature>
<protein>
    <submittedName>
        <fullName evidence="12">Arabinan endo-1,5-alpha-L-arabinosidase</fullName>
    </submittedName>
    <submittedName>
        <fullName evidence="11">Family 43 glycosylhydrolase</fullName>
    </submittedName>
</protein>
<keyword evidence="3 7" id="KW-0378">Hydrolase</keyword>
<reference evidence="11" key="2">
    <citation type="submission" date="2022-07" db="EMBL/GenBank/DDBJ databases">
        <title>Prevotella copri.</title>
        <authorList>
            <person name="Yang C."/>
        </authorList>
    </citation>
    <scope>NUCLEOTIDE SEQUENCE</scope>
    <source>
        <strain evidence="11">HF1476</strain>
    </source>
</reference>
<sequence length="564" mass="63176">MMKHLNKWAFLLACTLAVSCSSGGSDDPDVPDTPNKPETPSQPETPNNPTSEDLAKYVCPTYNDNYTSVAAWTQRSKWNLANVHDPSVIKAADGYYYMYQTDASYGNVHNSDVRNSNKHGHFFCRRSKNLVDWEFVGASMVGLPSWIKPKLNEIRKQMGVPERDDTYFANDLDFGYWAPCVRKVNDNLYRMYYCITCPGTINGNGTWSERAFIGLMETSDPASNKWEDKGFVITNASDKGLNFRVSQTDYNNCYFKFNAIDPTYIITPEGKHWLIYGSWHSGFAAVELDASTGKTKVELPKPFGTAEEIAPYGKLIFTRTLNNRWQGAEAPEIAYHDGYYYLFVAYDALDVPYNTRVLRSKNVDGPYETMNNRVTNAANGAGDNPTVLTHPYKFSQGYGWVGISHCAVFDDGNGNWYYVSQQRMPANVAGINASNAIMMGGVRSIKWNENGWPVVMPERYGAVPQVAIKASELAGTWEGIDLAYEYGKQRVSTDFTLNADGSMTGGKAWPNVKVWNFDTSSNTLTIGTTKLKVQREVDWEASPRKLTIVYSGVSGSKSFWGKKK</sequence>
<dbReference type="EMBL" id="QRVA01000040">
    <property type="protein sequence ID" value="RGS12143.1"/>
    <property type="molecule type" value="Genomic_DNA"/>
</dbReference>
<dbReference type="Pfam" id="PF16369">
    <property type="entry name" value="GH43_C"/>
    <property type="match status" value="1"/>
</dbReference>
<gene>
    <name evidence="12" type="ORF">DWY11_12795</name>
    <name evidence="11" type="ORF">NNC55_02280</name>
</gene>
<comment type="caution">
    <text evidence="11">The sequence shown here is derived from an EMBL/GenBank/DDBJ whole genome shotgun (WGS) entry which is preliminary data.</text>
</comment>
<evidence type="ECO:0000313" key="11">
    <source>
        <dbReference type="EMBL" id="MCP9598789.1"/>
    </source>
</evidence>
<dbReference type="Proteomes" id="UP001204486">
    <property type="component" value="Unassembled WGS sequence"/>
</dbReference>
<comment type="pathway">
    <text evidence="1">Glycan metabolism; L-arabinan degradation.</text>
</comment>
<dbReference type="AlphaFoldDB" id="A0A3E5DZT4"/>
<evidence type="ECO:0000313" key="14">
    <source>
        <dbReference type="Proteomes" id="UP001204486"/>
    </source>
</evidence>
<dbReference type="CDD" id="cd08998">
    <property type="entry name" value="GH43_Arb43a-like"/>
    <property type="match status" value="1"/>
</dbReference>
<comment type="similarity">
    <text evidence="2 7">Belongs to the glycosyl hydrolase 43 family.</text>
</comment>
<evidence type="ECO:0000259" key="10">
    <source>
        <dbReference type="Pfam" id="PF16369"/>
    </source>
</evidence>
<evidence type="ECO:0000256" key="1">
    <source>
        <dbReference type="ARBA" id="ARBA00004834"/>
    </source>
</evidence>
<dbReference type="InterPro" id="IPR032291">
    <property type="entry name" value="Abn2_C"/>
</dbReference>
<dbReference type="Proteomes" id="UP000283872">
    <property type="component" value="Unassembled WGS sequence"/>
</dbReference>
<evidence type="ECO:0000256" key="5">
    <source>
        <dbReference type="PIRSR" id="PIRSR606710-1"/>
    </source>
</evidence>
<evidence type="ECO:0000313" key="13">
    <source>
        <dbReference type="Proteomes" id="UP000283872"/>
    </source>
</evidence>
<evidence type="ECO:0000313" key="12">
    <source>
        <dbReference type="EMBL" id="RGS12143.1"/>
    </source>
</evidence>
<feature type="compositionally biased region" description="Polar residues" evidence="8">
    <location>
        <begin position="36"/>
        <end position="51"/>
    </location>
</feature>
<evidence type="ECO:0000256" key="4">
    <source>
        <dbReference type="ARBA" id="ARBA00023295"/>
    </source>
</evidence>
<organism evidence="11 14">
    <name type="scientific">Segatella copri</name>
    <dbReference type="NCBI Taxonomy" id="165179"/>
    <lineage>
        <taxon>Bacteria</taxon>
        <taxon>Pseudomonadati</taxon>
        <taxon>Bacteroidota</taxon>
        <taxon>Bacteroidia</taxon>
        <taxon>Bacteroidales</taxon>
        <taxon>Prevotellaceae</taxon>
        <taxon>Segatella</taxon>
    </lineage>
</organism>
<feature type="site" description="Important for catalytic activity, responsible for pKa modulation of the active site Glu and correct orientation of both the proton donor and substrate" evidence="6">
    <location>
        <position position="261"/>
    </location>
</feature>
<feature type="active site" description="Proton donor" evidence="5">
    <location>
        <position position="329"/>
    </location>
</feature>
<keyword evidence="9" id="KW-0732">Signal</keyword>
<evidence type="ECO:0000256" key="9">
    <source>
        <dbReference type="SAM" id="SignalP"/>
    </source>
</evidence>
<evidence type="ECO:0000256" key="8">
    <source>
        <dbReference type="SAM" id="MobiDB-lite"/>
    </source>
</evidence>